<feature type="transmembrane region" description="Helical" evidence="2">
    <location>
        <begin position="258"/>
        <end position="277"/>
    </location>
</feature>
<evidence type="ECO:0000313" key="4">
    <source>
        <dbReference type="Proteomes" id="UP000077748"/>
    </source>
</evidence>
<feature type="transmembrane region" description="Helical" evidence="2">
    <location>
        <begin position="122"/>
        <end position="141"/>
    </location>
</feature>
<feature type="transmembrane region" description="Helical" evidence="2">
    <location>
        <begin position="224"/>
        <end position="246"/>
    </location>
</feature>
<dbReference type="Proteomes" id="UP000077748">
    <property type="component" value="Chromosome"/>
</dbReference>
<sequence length="334" mass="35312">MWSGIVLVVSASALWATVVLSPLLLPDNSALQITYGRYIALGTLSVVLVLLTPKHRWIHLTRERLLLLGKLALFGNVGYFALLVLGIRLWGVTATALILGLLPVTIAIAGRKAVEGPSLTQLALPLALLCGGVVLMNTAAFSGGVGADASSTLLGLICTVAALVSWTWYAVANSRFLLATPGINSLTWSSYCGVANGLFGIVLWSFDCLWLQRDSSATTVNLHFWGISALLTVSGSWLAVMLWNLAARRLSVSAAGQLLVCETLFAVMYGALWHGTLPAPMELVAGGAMLAGVIWSMAVYRASLRRMDHEKQPPMPGKLNASGLPKSCNGSLGG</sequence>
<dbReference type="AlphaFoldDB" id="A0A1A9KIZ5"/>
<keyword evidence="2" id="KW-0812">Transmembrane</keyword>
<name>A0A1A9KIZ5_9PSED</name>
<accession>A0A1A9KIZ5</accession>
<feature type="transmembrane region" description="Helical" evidence="2">
    <location>
        <begin position="36"/>
        <end position="53"/>
    </location>
</feature>
<dbReference type="SUPFAM" id="SSF103481">
    <property type="entry name" value="Multidrug resistance efflux transporter EmrE"/>
    <property type="match status" value="1"/>
</dbReference>
<feature type="transmembrane region" description="Helical" evidence="2">
    <location>
        <begin position="183"/>
        <end position="204"/>
    </location>
</feature>
<reference evidence="3 4" key="1">
    <citation type="submission" date="2016-05" db="EMBL/GenBank/DDBJ databases">
        <title>Genome Sequence of Pseudomonas citronellolis Strain SJTE-3, an Estrogens and Persistent Organic Pollutants degradation strain.</title>
        <authorList>
            <person name="Liang R."/>
        </authorList>
    </citation>
    <scope>NUCLEOTIDE SEQUENCE [LARGE SCALE GENOMIC DNA]</scope>
    <source>
        <strain evidence="3 4">SJTE-3</strain>
    </source>
</reference>
<keyword evidence="2" id="KW-1133">Transmembrane helix</keyword>
<feature type="region of interest" description="Disordered" evidence="1">
    <location>
        <begin position="309"/>
        <end position="334"/>
    </location>
</feature>
<evidence type="ECO:0000256" key="2">
    <source>
        <dbReference type="SAM" id="Phobius"/>
    </source>
</evidence>
<feature type="transmembrane region" description="Helical" evidence="2">
    <location>
        <begin position="89"/>
        <end position="110"/>
    </location>
</feature>
<feature type="transmembrane region" description="Helical" evidence="2">
    <location>
        <begin position="283"/>
        <end position="302"/>
    </location>
</feature>
<gene>
    <name evidence="3" type="ORF">A9C11_27410</name>
</gene>
<organism evidence="3 4">
    <name type="scientific">Pseudomonas citronellolis</name>
    <dbReference type="NCBI Taxonomy" id="53408"/>
    <lineage>
        <taxon>Bacteria</taxon>
        <taxon>Pseudomonadati</taxon>
        <taxon>Pseudomonadota</taxon>
        <taxon>Gammaproteobacteria</taxon>
        <taxon>Pseudomonadales</taxon>
        <taxon>Pseudomonadaceae</taxon>
        <taxon>Pseudomonas</taxon>
    </lineage>
</organism>
<protein>
    <submittedName>
        <fullName evidence="3">Uncharacterized protein</fullName>
    </submittedName>
</protein>
<keyword evidence="2" id="KW-0472">Membrane</keyword>
<dbReference type="InterPro" id="IPR037185">
    <property type="entry name" value="EmrE-like"/>
</dbReference>
<evidence type="ECO:0000256" key="1">
    <source>
        <dbReference type="SAM" id="MobiDB-lite"/>
    </source>
</evidence>
<feature type="transmembrane region" description="Helical" evidence="2">
    <location>
        <begin position="65"/>
        <end position="83"/>
    </location>
</feature>
<dbReference type="EMBL" id="CP015878">
    <property type="protein sequence ID" value="ANI17484.1"/>
    <property type="molecule type" value="Genomic_DNA"/>
</dbReference>
<feature type="transmembrane region" description="Helical" evidence="2">
    <location>
        <begin position="153"/>
        <end position="171"/>
    </location>
</feature>
<evidence type="ECO:0000313" key="3">
    <source>
        <dbReference type="EMBL" id="ANI17484.1"/>
    </source>
</evidence>
<dbReference type="RefSeq" id="WP_064584395.1">
    <property type="nucleotide sequence ID" value="NZ_CP015878.1"/>
</dbReference>
<proteinExistence type="predicted"/>